<evidence type="ECO:0000313" key="3">
    <source>
        <dbReference type="Proteomes" id="UP000310200"/>
    </source>
</evidence>
<dbReference type="InterPro" id="IPR050138">
    <property type="entry name" value="DHOase/Allantoinase_Hydrolase"/>
</dbReference>
<dbReference type="InterPro" id="IPR011059">
    <property type="entry name" value="Metal-dep_hydrolase_composite"/>
</dbReference>
<evidence type="ECO:0000259" key="1">
    <source>
        <dbReference type="Pfam" id="PF01979"/>
    </source>
</evidence>
<feature type="domain" description="Amidohydrolase-related" evidence="1">
    <location>
        <begin position="37"/>
        <end position="166"/>
    </location>
</feature>
<accession>A0A4S2KHY1</accession>
<dbReference type="AlphaFoldDB" id="A0A4S2KHY1"/>
<dbReference type="GO" id="GO:0006145">
    <property type="term" value="P:purine nucleobase catabolic process"/>
    <property type="evidence" value="ECO:0007669"/>
    <property type="project" value="TreeGrafter"/>
</dbReference>
<dbReference type="SUPFAM" id="SSF51338">
    <property type="entry name" value="Composite domain of metallo-dependent hydrolases"/>
    <property type="match status" value="1"/>
</dbReference>
<dbReference type="STRING" id="300112.A0A4S2KHY1"/>
<protein>
    <submittedName>
        <fullName evidence="2">Allantoinase, mitochondrial</fullName>
    </submittedName>
</protein>
<dbReference type="SUPFAM" id="SSF51556">
    <property type="entry name" value="Metallo-dependent hydrolases"/>
    <property type="match status" value="1"/>
</dbReference>
<dbReference type="PANTHER" id="PTHR43668:SF2">
    <property type="entry name" value="ALLANTOINASE"/>
    <property type="match status" value="1"/>
</dbReference>
<gene>
    <name evidence="2" type="ORF">DBV15_00041</name>
</gene>
<keyword evidence="3" id="KW-1185">Reference proteome</keyword>
<name>A0A4S2KHY1_9HYME</name>
<sequence length="368" mass="41316">MIARGAPLTVETCYHYLTLAAEEIPAGSTEFKCCPPIRGKSNREQLWHGVKSGTIDMIVSDHSPCVPELKTRGNFLTAWGGISSLQFENREHEHCRRGREREIDTNFSSKIQIGLPLVWTAARMRSIPLSDVSKLLSRQPAKLCGLEDRKGDLTVGMDADFVIWNPEESIKVSSAVYCINLKSREHSTFHTSIIRKRIVFLQIEKGDIHHKNKLTPYEGKVLFGKMGFHTVVLATLLLVGVITAYPQKDGQIFSNEAIRQAQNTYLIPKDATIQKVQEGIELAAYESIPGDQRINLFEILGEHVPPEVVNNLQTQIDQIASLSGSKNVHPPLSKNPSGSSVIVFMIFVQFKDWTPSEYRMSHELNKKL</sequence>
<dbReference type="Gene3D" id="3.20.20.140">
    <property type="entry name" value="Metal-dependent hydrolases"/>
    <property type="match status" value="2"/>
</dbReference>
<dbReference type="GO" id="GO:0005737">
    <property type="term" value="C:cytoplasm"/>
    <property type="evidence" value="ECO:0007669"/>
    <property type="project" value="TreeGrafter"/>
</dbReference>
<organism evidence="2 3">
    <name type="scientific">Temnothorax longispinosus</name>
    <dbReference type="NCBI Taxonomy" id="300112"/>
    <lineage>
        <taxon>Eukaryota</taxon>
        <taxon>Metazoa</taxon>
        <taxon>Ecdysozoa</taxon>
        <taxon>Arthropoda</taxon>
        <taxon>Hexapoda</taxon>
        <taxon>Insecta</taxon>
        <taxon>Pterygota</taxon>
        <taxon>Neoptera</taxon>
        <taxon>Endopterygota</taxon>
        <taxon>Hymenoptera</taxon>
        <taxon>Apocrita</taxon>
        <taxon>Aculeata</taxon>
        <taxon>Formicoidea</taxon>
        <taxon>Formicidae</taxon>
        <taxon>Myrmicinae</taxon>
        <taxon>Temnothorax</taxon>
    </lineage>
</organism>
<dbReference type="InterPro" id="IPR006680">
    <property type="entry name" value="Amidohydro-rel"/>
</dbReference>
<dbReference type="InterPro" id="IPR032466">
    <property type="entry name" value="Metal_Hydrolase"/>
</dbReference>
<comment type="caution">
    <text evidence="2">The sequence shown here is derived from an EMBL/GenBank/DDBJ whole genome shotgun (WGS) entry which is preliminary data.</text>
</comment>
<dbReference type="PANTHER" id="PTHR43668">
    <property type="entry name" value="ALLANTOINASE"/>
    <property type="match status" value="1"/>
</dbReference>
<dbReference type="Pfam" id="PF01979">
    <property type="entry name" value="Amidohydro_1"/>
    <property type="match status" value="1"/>
</dbReference>
<dbReference type="Proteomes" id="UP000310200">
    <property type="component" value="Unassembled WGS sequence"/>
</dbReference>
<dbReference type="GO" id="GO:0004038">
    <property type="term" value="F:allantoinase activity"/>
    <property type="evidence" value="ECO:0007669"/>
    <property type="project" value="TreeGrafter"/>
</dbReference>
<evidence type="ECO:0000313" key="2">
    <source>
        <dbReference type="EMBL" id="TGZ47489.1"/>
    </source>
</evidence>
<reference evidence="2 3" key="1">
    <citation type="journal article" date="2019" name="Philos. Trans. R. Soc. Lond., B, Biol. Sci.">
        <title>Ant behaviour and brain gene expression of defending hosts depend on the ecological success of the intruding social parasite.</title>
        <authorList>
            <person name="Kaur R."/>
            <person name="Stoldt M."/>
            <person name="Jongepier E."/>
            <person name="Feldmeyer B."/>
            <person name="Menzel F."/>
            <person name="Bornberg-Bauer E."/>
            <person name="Foitzik S."/>
        </authorList>
    </citation>
    <scope>NUCLEOTIDE SEQUENCE [LARGE SCALE GENOMIC DNA]</scope>
    <source>
        <tissue evidence="2">Whole body</tissue>
    </source>
</reference>
<proteinExistence type="predicted"/>
<dbReference type="EMBL" id="QBLH01002732">
    <property type="protein sequence ID" value="TGZ47489.1"/>
    <property type="molecule type" value="Genomic_DNA"/>
</dbReference>